<organism evidence="1">
    <name type="scientific">Arundo donax</name>
    <name type="common">Giant reed</name>
    <name type="synonym">Donax arundinaceus</name>
    <dbReference type="NCBI Taxonomy" id="35708"/>
    <lineage>
        <taxon>Eukaryota</taxon>
        <taxon>Viridiplantae</taxon>
        <taxon>Streptophyta</taxon>
        <taxon>Embryophyta</taxon>
        <taxon>Tracheophyta</taxon>
        <taxon>Spermatophyta</taxon>
        <taxon>Magnoliopsida</taxon>
        <taxon>Liliopsida</taxon>
        <taxon>Poales</taxon>
        <taxon>Poaceae</taxon>
        <taxon>PACMAD clade</taxon>
        <taxon>Arundinoideae</taxon>
        <taxon>Arundineae</taxon>
        <taxon>Arundo</taxon>
    </lineage>
</organism>
<reference evidence="1" key="1">
    <citation type="submission" date="2014-09" db="EMBL/GenBank/DDBJ databases">
        <authorList>
            <person name="Magalhaes I.L.F."/>
            <person name="Oliveira U."/>
            <person name="Santos F.R."/>
            <person name="Vidigal T.H.D.A."/>
            <person name="Brescovit A.D."/>
            <person name="Santos A.J."/>
        </authorList>
    </citation>
    <scope>NUCLEOTIDE SEQUENCE</scope>
    <source>
        <tissue evidence="1">Shoot tissue taken approximately 20 cm above the soil surface</tissue>
    </source>
</reference>
<protein>
    <submittedName>
        <fullName evidence="1">Uncharacterized protein</fullName>
    </submittedName>
</protein>
<proteinExistence type="predicted"/>
<sequence length="29" mass="3157">MLLILLLAIRTSHSSNLTIGIHISSAKPR</sequence>
<evidence type="ECO:0000313" key="1">
    <source>
        <dbReference type="EMBL" id="JAD39143.1"/>
    </source>
</evidence>
<name>A0A0A8ZNB0_ARUDO</name>
<dbReference type="AlphaFoldDB" id="A0A0A8ZNB0"/>
<dbReference type="EMBL" id="GBRH01258752">
    <property type="protein sequence ID" value="JAD39143.1"/>
    <property type="molecule type" value="Transcribed_RNA"/>
</dbReference>
<reference evidence="1" key="2">
    <citation type="journal article" date="2015" name="Data Brief">
        <title>Shoot transcriptome of the giant reed, Arundo donax.</title>
        <authorList>
            <person name="Barrero R.A."/>
            <person name="Guerrero F.D."/>
            <person name="Moolhuijzen P."/>
            <person name="Goolsby J.A."/>
            <person name="Tidwell J."/>
            <person name="Bellgard S.E."/>
            <person name="Bellgard M.I."/>
        </authorList>
    </citation>
    <scope>NUCLEOTIDE SEQUENCE</scope>
    <source>
        <tissue evidence="1">Shoot tissue taken approximately 20 cm above the soil surface</tissue>
    </source>
</reference>
<accession>A0A0A8ZNB0</accession>